<dbReference type="EMBL" id="PEDP01001457">
    <property type="protein sequence ID" value="POS83623.1"/>
    <property type="molecule type" value="Genomic_DNA"/>
</dbReference>
<dbReference type="InterPro" id="IPR006369">
    <property type="entry name" value="Protohaem_IX_farnesylTrfase"/>
</dbReference>
<dbReference type="HAMAP" id="MF_00154">
    <property type="entry name" value="CyoE_CtaB"/>
    <property type="match status" value="1"/>
</dbReference>
<feature type="compositionally biased region" description="Basic and acidic residues" evidence="13">
    <location>
        <begin position="76"/>
        <end position="100"/>
    </location>
</feature>
<dbReference type="GO" id="GO:0031966">
    <property type="term" value="C:mitochondrial membrane"/>
    <property type="evidence" value="ECO:0007669"/>
    <property type="project" value="UniProtKB-SubCell"/>
</dbReference>
<keyword evidence="9" id="KW-0496">Mitochondrion</keyword>
<name>A0A2S4PNL1_9PEZI</name>
<keyword evidence="7" id="KW-0809">Transit peptide</keyword>
<comment type="similarity">
    <text evidence="3">Belongs to the UbiA prenyltransferase family.</text>
</comment>
<gene>
    <name evidence="15" type="ORF">EPUL_004459</name>
</gene>
<evidence type="ECO:0000256" key="4">
    <source>
        <dbReference type="ARBA" id="ARBA00016335"/>
    </source>
</evidence>
<comment type="subcellular location">
    <subcellularLocation>
        <location evidence="2">Mitochondrion membrane</location>
        <topology evidence="2">Multi-pass membrane protein</topology>
    </subcellularLocation>
</comment>
<accession>A0A2S4PNL1</accession>
<proteinExistence type="inferred from homology"/>
<evidence type="ECO:0000256" key="12">
    <source>
        <dbReference type="ARBA" id="ARBA00030253"/>
    </source>
</evidence>
<feature type="region of interest" description="Disordered" evidence="13">
    <location>
        <begin position="74"/>
        <end position="110"/>
    </location>
</feature>
<dbReference type="FunFam" id="1.10.357.140:FF:000004">
    <property type="entry name" value="Protoheme IX farnesyltransferase, mitochondrial"/>
    <property type="match status" value="1"/>
</dbReference>
<dbReference type="Pfam" id="PF09495">
    <property type="entry name" value="DUF2462"/>
    <property type="match status" value="1"/>
</dbReference>
<dbReference type="GO" id="GO:0006784">
    <property type="term" value="P:heme A biosynthetic process"/>
    <property type="evidence" value="ECO:0007669"/>
    <property type="project" value="TreeGrafter"/>
</dbReference>
<feature type="transmembrane region" description="Helical" evidence="14">
    <location>
        <begin position="361"/>
        <end position="381"/>
    </location>
</feature>
<keyword evidence="16" id="KW-1185">Reference proteome</keyword>
<keyword evidence="6 14" id="KW-0812">Transmembrane</keyword>
<evidence type="ECO:0000256" key="13">
    <source>
        <dbReference type="SAM" id="MobiDB-lite"/>
    </source>
</evidence>
<dbReference type="STRING" id="225359.A0A2S4PNL1"/>
<dbReference type="Proteomes" id="UP000237438">
    <property type="component" value="Unassembled WGS sequence"/>
</dbReference>
<evidence type="ECO:0000256" key="7">
    <source>
        <dbReference type="ARBA" id="ARBA00022946"/>
    </source>
</evidence>
<feature type="transmembrane region" description="Helical" evidence="14">
    <location>
        <begin position="267"/>
        <end position="287"/>
    </location>
</feature>
<feature type="region of interest" description="Disordered" evidence="13">
    <location>
        <begin position="1"/>
        <end position="30"/>
    </location>
</feature>
<dbReference type="PANTHER" id="PTHR43448:SF2">
    <property type="entry name" value="PROTOHEME IX FARNESYLTRANSFERASE, MITOCHONDRIAL"/>
    <property type="match status" value="1"/>
</dbReference>
<feature type="transmembrane region" description="Helical" evidence="14">
    <location>
        <begin position="336"/>
        <end position="354"/>
    </location>
</feature>
<dbReference type="OrthoDB" id="5211at2759"/>
<comment type="function">
    <text evidence="1">Converts protoheme IX and farnesyl diphosphate to heme O.</text>
</comment>
<evidence type="ECO:0000256" key="14">
    <source>
        <dbReference type="SAM" id="Phobius"/>
    </source>
</evidence>
<evidence type="ECO:0000256" key="5">
    <source>
        <dbReference type="ARBA" id="ARBA00022679"/>
    </source>
</evidence>
<evidence type="ECO:0000256" key="1">
    <source>
        <dbReference type="ARBA" id="ARBA00004013"/>
    </source>
</evidence>
<dbReference type="Gene3D" id="1.10.357.140">
    <property type="entry name" value="UbiA prenyltransferase"/>
    <property type="match status" value="1"/>
</dbReference>
<dbReference type="InterPro" id="IPR044878">
    <property type="entry name" value="UbiA_sf"/>
</dbReference>
<dbReference type="AlphaFoldDB" id="A0A2S4PNL1"/>
<keyword evidence="10" id="KW-0350">Heme biosynthesis</keyword>
<feature type="transmembrane region" description="Helical" evidence="14">
    <location>
        <begin position="504"/>
        <end position="521"/>
    </location>
</feature>
<organism evidence="15 16">
    <name type="scientific">Erysiphe pulchra</name>
    <dbReference type="NCBI Taxonomy" id="225359"/>
    <lineage>
        <taxon>Eukaryota</taxon>
        <taxon>Fungi</taxon>
        <taxon>Dikarya</taxon>
        <taxon>Ascomycota</taxon>
        <taxon>Pezizomycotina</taxon>
        <taxon>Leotiomycetes</taxon>
        <taxon>Erysiphales</taxon>
        <taxon>Erysiphaceae</taxon>
        <taxon>Erysiphe</taxon>
    </lineage>
</organism>
<evidence type="ECO:0000256" key="11">
    <source>
        <dbReference type="ARBA" id="ARBA00023136"/>
    </source>
</evidence>
<keyword evidence="11 14" id="KW-0472">Membrane</keyword>
<evidence type="ECO:0000313" key="16">
    <source>
        <dbReference type="Proteomes" id="UP000237438"/>
    </source>
</evidence>
<evidence type="ECO:0000256" key="6">
    <source>
        <dbReference type="ARBA" id="ARBA00022692"/>
    </source>
</evidence>
<evidence type="ECO:0000313" key="15">
    <source>
        <dbReference type="EMBL" id="POS83623.1"/>
    </source>
</evidence>
<feature type="transmembrane region" description="Helical" evidence="14">
    <location>
        <begin position="449"/>
        <end position="466"/>
    </location>
</feature>
<keyword evidence="5" id="KW-0808">Transferase</keyword>
<protein>
    <recommendedName>
        <fullName evidence="4">Protoheme IX farnesyltransferase, mitochondrial</fullName>
    </recommendedName>
    <alternativeName>
        <fullName evidence="12">Heme O synthase</fullName>
    </alternativeName>
</protein>
<evidence type="ECO:0000256" key="3">
    <source>
        <dbReference type="ARBA" id="ARBA00005985"/>
    </source>
</evidence>
<sequence>MAQGIIKSKVSKTPSTRRKTAALGPKKGARVIPPRKAVLVRQNKTTKKLSAGLTAMTEQTLGKRAGHLELLNGRSQKTEKAKSGTQDKLKKSPYIKETEQQKGGSKKKNISATSRIVPAIGKSTKLRAGYFYPNILLASKLSKIGNPLSIISNIHIISQNETTDLQNIGRSQTLLNLSHRRQYTRKGEISSDYFLPQNLSTSLSNDASKFPINSFRRVCSILLALSKPRLTILVVLTACASYALYPVPELLAPSSTNTPSLSPLTLFFLTTGTALCAASANTFNMLYETQWDALMMRTRNRPLVKGLISSRWATIFAIFSGIAGVTSLYFGVNPTVSSLGLINIVLYAGIYTPLKRVSVLNTWVGALVGSLPPLMGWAAAAGQRATNGSDWRELLLGESNIGGWLLASLLFAWQFPHFMSLSWSVREEYKQAGYRMLCWVNAARNSRVALRYSVLFFPICVGLSYFDVTEWSFMFISAPINAWLLLQAGKFWTYEGARGSARSLFWTSVWHLPVIMILAMVQKKGMWQKISKSMAFNEYEDENEDEDGH</sequence>
<dbReference type="InterPro" id="IPR000537">
    <property type="entry name" value="UbiA_prenyltransferase"/>
</dbReference>
<evidence type="ECO:0000256" key="10">
    <source>
        <dbReference type="ARBA" id="ARBA00023133"/>
    </source>
</evidence>
<comment type="caution">
    <text evidence="15">The sequence shown here is derived from an EMBL/GenBank/DDBJ whole genome shotgun (WGS) entry which is preliminary data.</text>
</comment>
<evidence type="ECO:0000256" key="2">
    <source>
        <dbReference type="ARBA" id="ARBA00004225"/>
    </source>
</evidence>
<feature type="transmembrane region" description="Helical" evidence="14">
    <location>
        <begin position="401"/>
        <end position="425"/>
    </location>
</feature>
<reference evidence="15 16" key="1">
    <citation type="submission" date="2017-10" db="EMBL/GenBank/DDBJ databases">
        <title>Development of genomic resources for the powdery mildew, Erysiphe pulchra.</title>
        <authorList>
            <person name="Wadl P.A."/>
            <person name="Mack B.M."/>
            <person name="Moore G."/>
            <person name="Beltz S.B."/>
        </authorList>
    </citation>
    <scope>NUCLEOTIDE SEQUENCE [LARGE SCALE GENOMIC DNA]</scope>
    <source>
        <strain evidence="15">Cflorida</strain>
    </source>
</reference>
<dbReference type="CDD" id="cd13957">
    <property type="entry name" value="PT_UbiA_Cox10"/>
    <property type="match status" value="1"/>
</dbReference>
<dbReference type="InterPro" id="IPR019034">
    <property type="entry name" value="UPF0390"/>
</dbReference>
<dbReference type="NCBIfam" id="TIGR01473">
    <property type="entry name" value="cyoE_ctaB"/>
    <property type="match status" value="1"/>
</dbReference>
<evidence type="ECO:0000256" key="9">
    <source>
        <dbReference type="ARBA" id="ARBA00023128"/>
    </source>
</evidence>
<keyword evidence="8 14" id="KW-1133">Transmembrane helix</keyword>
<dbReference type="PANTHER" id="PTHR43448">
    <property type="entry name" value="PROTOHEME IX FARNESYLTRANSFERASE, MITOCHONDRIAL"/>
    <property type="match status" value="1"/>
</dbReference>
<dbReference type="Pfam" id="PF01040">
    <property type="entry name" value="UbiA"/>
    <property type="match status" value="1"/>
</dbReference>
<feature type="transmembrane region" description="Helical" evidence="14">
    <location>
        <begin position="230"/>
        <end position="247"/>
    </location>
</feature>
<evidence type="ECO:0000256" key="8">
    <source>
        <dbReference type="ARBA" id="ARBA00022989"/>
    </source>
</evidence>
<feature type="transmembrane region" description="Helical" evidence="14">
    <location>
        <begin position="308"/>
        <end position="330"/>
    </location>
</feature>
<dbReference type="GO" id="GO:0008495">
    <property type="term" value="F:protoheme IX farnesyltransferase activity"/>
    <property type="evidence" value="ECO:0007669"/>
    <property type="project" value="InterPro"/>
</dbReference>